<comment type="caution">
    <text evidence="3">The sequence shown here is derived from an EMBL/GenBank/DDBJ whole genome shotgun (WGS) entry which is preliminary data.</text>
</comment>
<gene>
    <name evidence="3" type="ORF">VB146_20450</name>
</gene>
<evidence type="ECO:0000313" key="3">
    <source>
        <dbReference type="EMBL" id="MEA5126178.1"/>
    </source>
</evidence>
<reference evidence="3 4" key="1">
    <citation type="submission" date="2023-12" db="EMBL/GenBank/DDBJ databases">
        <title>Genome sequencing of Xanthomonas floridensis.</title>
        <authorList>
            <person name="Greer S."/>
            <person name="Harrison J."/>
            <person name="Grant M."/>
            <person name="Vicente J."/>
            <person name="Studholme D."/>
        </authorList>
    </citation>
    <scope>NUCLEOTIDE SEQUENCE [LARGE SCALE GENOMIC DNA]</scope>
    <source>
        <strain evidence="3 4">WHRI 8848</strain>
    </source>
</reference>
<dbReference type="Proteomes" id="UP001303614">
    <property type="component" value="Unassembled WGS sequence"/>
</dbReference>
<feature type="compositionally biased region" description="Basic and acidic residues" evidence="1">
    <location>
        <begin position="16"/>
        <end position="28"/>
    </location>
</feature>
<evidence type="ECO:0000313" key="4">
    <source>
        <dbReference type="Proteomes" id="UP001303614"/>
    </source>
</evidence>
<feature type="region of interest" description="Disordered" evidence="1">
    <location>
        <begin position="1"/>
        <end position="66"/>
    </location>
</feature>
<sequence length="114" mass="13138">MRQPPSRTRKRVKRQSPRDAVRRIKESPRTPLLTPEEVQAANAADLVKQQRAKRRPRPPRQLTVGYGYYSASDQRIPTVRLRGRWLEEMGFAIGSKLHIRIRDGELIVSVAPTD</sequence>
<evidence type="ECO:0000259" key="2">
    <source>
        <dbReference type="Pfam" id="PF08845"/>
    </source>
</evidence>
<dbReference type="Pfam" id="PF08845">
    <property type="entry name" value="SymE_toxin"/>
    <property type="match status" value="1"/>
</dbReference>
<keyword evidence="4" id="KW-1185">Reference proteome</keyword>
<accession>A0ABU5Q3E1</accession>
<proteinExistence type="predicted"/>
<dbReference type="EMBL" id="JAYFSO010000035">
    <property type="protein sequence ID" value="MEA5126178.1"/>
    <property type="molecule type" value="Genomic_DNA"/>
</dbReference>
<feature type="domain" description="Toxin SymE-like" evidence="2">
    <location>
        <begin position="59"/>
        <end position="109"/>
    </location>
</feature>
<dbReference type="RefSeq" id="WP_082862063.1">
    <property type="nucleotide sequence ID" value="NZ_JAYFSN010000037.1"/>
</dbReference>
<evidence type="ECO:0000256" key="1">
    <source>
        <dbReference type="SAM" id="MobiDB-lite"/>
    </source>
</evidence>
<name>A0ABU5Q3E1_9XANT</name>
<dbReference type="InterPro" id="IPR014944">
    <property type="entry name" value="Toxin_SymE-like"/>
</dbReference>
<organism evidence="3 4">
    <name type="scientific">Xanthomonas floridensis</name>
    <dbReference type="NCBI Taxonomy" id="1843580"/>
    <lineage>
        <taxon>Bacteria</taxon>
        <taxon>Pseudomonadati</taxon>
        <taxon>Pseudomonadota</taxon>
        <taxon>Gammaproteobacteria</taxon>
        <taxon>Lysobacterales</taxon>
        <taxon>Lysobacteraceae</taxon>
        <taxon>Xanthomonas</taxon>
    </lineage>
</organism>
<protein>
    <submittedName>
        <fullName evidence="3">SymE family type I addiction module toxin</fullName>
    </submittedName>
</protein>